<accession>A0ABW8DPE2</accession>
<keyword evidence="1" id="KW-0472">Membrane</keyword>
<feature type="transmembrane region" description="Helical" evidence="1">
    <location>
        <begin position="12"/>
        <end position="29"/>
    </location>
</feature>
<proteinExistence type="predicted"/>
<evidence type="ECO:0000313" key="2">
    <source>
        <dbReference type="EMBL" id="MFJ2288142.1"/>
    </source>
</evidence>
<gene>
    <name evidence="2" type="ORF">ACIOUF_17575</name>
</gene>
<keyword evidence="1" id="KW-1133">Transmembrane helix</keyword>
<organism evidence="2 3">
    <name type="scientific">Pseudomonas iridis</name>
    <dbReference type="NCBI Taxonomy" id="2710587"/>
    <lineage>
        <taxon>Bacteria</taxon>
        <taxon>Pseudomonadati</taxon>
        <taxon>Pseudomonadota</taxon>
        <taxon>Gammaproteobacteria</taxon>
        <taxon>Pseudomonadales</taxon>
        <taxon>Pseudomonadaceae</taxon>
        <taxon>Pseudomonas</taxon>
    </lineage>
</organism>
<dbReference type="RefSeq" id="WP_401232078.1">
    <property type="nucleotide sequence ID" value="NZ_JBIUVY010000030.1"/>
</dbReference>
<comment type="caution">
    <text evidence="2">The sequence shown here is derived from an EMBL/GenBank/DDBJ whole genome shotgun (WGS) entry which is preliminary data.</text>
</comment>
<reference evidence="2 3" key="1">
    <citation type="submission" date="2024-10" db="EMBL/GenBank/DDBJ databases">
        <title>The Natural Products Discovery Center: Release of the First 8490 Sequenced Strains for Exploring Actinobacteria Biosynthetic Diversity.</title>
        <authorList>
            <person name="Kalkreuter E."/>
            <person name="Kautsar S.A."/>
            <person name="Yang D."/>
            <person name="Bader C.D."/>
            <person name="Teijaro C.N."/>
            <person name="Fluegel L."/>
            <person name="Davis C.M."/>
            <person name="Simpson J.R."/>
            <person name="Lauterbach L."/>
            <person name="Steele A.D."/>
            <person name="Gui C."/>
            <person name="Meng S."/>
            <person name="Li G."/>
            <person name="Viehrig K."/>
            <person name="Ye F."/>
            <person name="Su P."/>
            <person name="Kiefer A.F."/>
            <person name="Nichols A."/>
            <person name="Cepeda A.J."/>
            <person name="Yan W."/>
            <person name="Fan B."/>
            <person name="Jiang Y."/>
            <person name="Adhikari A."/>
            <person name="Zheng C.-J."/>
            <person name="Schuster L."/>
            <person name="Cowan T.M."/>
            <person name="Smanski M.J."/>
            <person name="Chevrette M.G."/>
            <person name="De Carvalho L.P.S."/>
            <person name="Shen B."/>
        </authorList>
    </citation>
    <scope>NUCLEOTIDE SEQUENCE [LARGE SCALE GENOMIC DNA]</scope>
    <source>
        <strain evidence="2 3">NPDC087689</strain>
    </source>
</reference>
<dbReference type="EMBL" id="JBIUVY010000030">
    <property type="protein sequence ID" value="MFJ2288142.1"/>
    <property type="molecule type" value="Genomic_DNA"/>
</dbReference>
<dbReference type="Proteomes" id="UP001617296">
    <property type="component" value="Unassembled WGS sequence"/>
</dbReference>
<evidence type="ECO:0000313" key="3">
    <source>
        <dbReference type="Proteomes" id="UP001617296"/>
    </source>
</evidence>
<protein>
    <submittedName>
        <fullName evidence="2">Uncharacterized protein</fullName>
    </submittedName>
</protein>
<keyword evidence="3" id="KW-1185">Reference proteome</keyword>
<sequence>MIAFLDSNLIHFYFGSLLLLFVVCLWAILRLTRRARMVRGERV</sequence>
<keyword evidence="1" id="KW-0812">Transmembrane</keyword>
<evidence type="ECO:0000256" key="1">
    <source>
        <dbReference type="SAM" id="Phobius"/>
    </source>
</evidence>
<name>A0ABW8DPE2_9PSED</name>